<accession>A0A6J7AV90</accession>
<proteinExistence type="predicted"/>
<protein>
    <submittedName>
        <fullName evidence="2">Unannotated protein</fullName>
    </submittedName>
</protein>
<reference evidence="2" key="1">
    <citation type="submission" date="2020-05" db="EMBL/GenBank/DDBJ databases">
        <authorList>
            <person name="Chiriac C."/>
            <person name="Salcher M."/>
            <person name="Ghai R."/>
            <person name="Kavagutti S V."/>
        </authorList>
    </citation>
    <scope>NUCLEOTIDE SEQUENCE</scope>
</reference>
<dbReference type="AlphaFoldDB" id="A0A6J7AV90"/>
<organism evidence="2">
    <name type="scientific">freshwater metagenome</name>
    <dbReference type="NCBI Taxonomy" id="449393"/>
    <lineage>
        <taxon>unclassified sequences</taxon>
        <taxon>metagenomes</taxon>
        <taxon>ecological metagenomes</taxon>
    </lineage>
</organism>
<dbReference type="EMBL" id="CAFABA010000260">
    <property type="protein sequence ID" value="CAB4836904.1"/>
    <property type="molecule type" value="Genomic_DNA"/>
</dbReference>
<evidence type="ECO:0000313" key="3">
    <source>
        <dbReference type="EMBL" id="CAB4988478.1"/>
    </source>
</evidence>
<dbReference type="EMBL" id="CAFBOS010000038">
    <property type="protein sequence ID" value="CAB4988478.1"/>
    <property type="molecule type" value="Genomic_DNA"/>
</dbReference>
<name>A0A6J7AV90_9ZZZZ</name>
<dbReference type="EMBL" id="CAEZYR010000218">
    <property type="protein sequence ID" value="CAB4774934.1"/>
    <property type="molecule type" value="Genomic_DNA"/>
</dbReference>
<gene>
    <name evidence="1" type="ORF">UFOPK2754_03308</name>
    <name evidence="2" type="ORF">UFOPK3139_03350</name>
    <name evidence="3" type="ORF">UFOPK3967_00840</name>
</gene>
<evidence type="ECO:0000313" key="1">
    <source>
        <dbReference type="EMBL" id="CAB4774934.1"/>
    </source>
</evidence>
<evidence type="ECO:0000313" key="2">
    <source>
        <dbReference type="EMBL" id="CAB4836904.1"/>
    </source>
</evidence>
<sequence>MEAKRDADIGARKYLTGATTIEHVMTSDPVVATLAGHAIAVGVEFERLAGFGHRTYRHGARAVKGRCLSLHRVPTTSTRRPLMGGQLFRKRNSMLLMKSLWVVHGPCGAPGITSSRA</sequence>